<proteinExistence type="predicted"/>
<reference evidence="2" key="1">
    <citation type="submission" date="2022-11" db="UniProtKB">
        <authorList>
            <consortium name="WormBaseParasite"/>
        </authorList>
    </citation>
    <scope>IDENTIFICATION</scope>
</reference>
<sequence>MKIKCLSVTAKRVEALKLAETIFTEASTFLKEHENYLRNSNDAYEIISSFLDEKKHIFDEMVVDFALNEKFIKSEVIDSKDKDYLKAMDIFAKCRQFLFNFIRKWNEYYLKAMDIFAKCRQFLFNFIRKWNECKTTQELVQLARKRTNSAIVSANVSSVNLLEPAYVEDLSFRDSTGNLRLASSDSNLPLRELKDIPLSQISIPLPKNYHWELEFNDDGIPVIVKDMLDHKGNTHPDIGSIIAYALSCKSYYRKKKQLREYLCDQGEPLTLRNVACENASGLHSSPKDANANIEIEFDDSRAHYYVKIYFAEHFDLLRKAIFIDGEDQFIPIFIDGEDQFIRSLGTSGSWYPEGGKSGASFFRTQDERFIFKQMSSIELECFRKCAPNYFDYIYTAVTEKKLTALCKIYGVYQVAYRNKQDNQEFKMDLLVMEFLFYRRKVKQLWDLKGSLRNRYASPKASAPVLLDENLVQ</sequence>
<evidence type="ECO:0000313" key="1">
    <source>
        <dbReference type="Proteomes" id="UP000887579"/>
    </source>
</evidence>
<organism evidence="1 2">
    <name type="scientific">Panagrolaimus sp. ES5</name>
    <dbReference type="NCBI Taxonomy" id="591445"/>
    <lineage>
        <taxon>Eukaryota</taxon>
        <taxon>Metazoa</taxon>
        <taxon>Ecdysozoa</taxon>
        <taxon>Nematoda</taxon>
        <taxon>Chromadorea</taxon>
        <taxon>Rhabditida</taxon>
        <taxon>Tylenchina</taxon>
        <taxon>Panagrolaimomorpha</taxon>
        <taxon>Panagrolaimoidea</taxon>
        <taxon>Panagrolaimidae</taxon>
        <taxon>Panagrolaimus</taxon>
    </lineage>
</organism>
<accession>A0AC34G784</accession>
<dbReference type="Proteomes" id="UP000887579">
    <property type="component" value="Unplaced"/>
</dbReference>
<evidence type="ECO:0000313" key="2">
    <source>
        <dbReference type="WBParaSite" id="ES5_v2.g25480.t1"/>
    </source>
</evidence>
<name>A0AC34G784_9BILA</name>
<protein>
    <submittedName>
        <fullName evidence="2">PIPK domain-containing protein</fullName>
    </submittedName>
</protein>
<dbReference type="WBParaSite" id="ES5_v2.g25480.t1">
    <property type="protein sequence ID" value="ES5_v2.g25480.t1"/>
    <property type="gene ID" value="ES5_v2.g25480"/>
</dbReference>